<organism evidence="2 3">
    <name type="scientific">Hibiscus sabdariffa</name>
    <name type="common">roselle</name>
    <dbReference type="NCBI Taxonomy" id="183260"/>
    <lineage>
        <taxon>Eukaryota</taxon>
        <taxon>Viridiplantae</taxon>
        <taxon>Streptophyta</taxon>
        <taxon>Embryophyta</taxon>
        <taxon>Tracheophyta</taxon>
        <taxon>Spermatophyta</taxon>
        <taxon>Magnoliopsida</taxon>
        <taxon>eudicotyledons</taxon>
        <taxon>Gunneridae</taxon>
        <taxon>Pentapetalae</taxon>
        <taxon>rosids</taxon>
        <taxon>malvids</taxon>
        <taxon>Malvales</taxon>
        <taxon>Malvaceae</taxon>
        <taxon>Malvoideae</taxon>
        <taxon>Hibiscus</taxon>
    </lineage>
</organism>
<feature type="region of interest" description="Disordered" evidence="1">
    <location>
        <begin position="58"/>
        <end position="124"/>
    </location>
</feature>
<dbReference type="EMBL" id="JBBPBM010000001">
    <property type="protein sequence ID" value="KAK8600218.1"/>
    <property type="molecule type" value="Genomic_DNA"/>
</dbReference>
<proteinExistence type="predicted"/>
<evidence type="ECO:0000256" key="1">
    <source>
        <dbReference type="SAM" id="MobiDB-lite"/>
    </source>
</evidence>
<dbReference type="Proteomes" id="UP001472677">
    <property type="component" value="Unassembled WGS sequence"/>
</dbReference>
<protein>
    <submittedName>
        <fullName evidence="2">Uncharacterized protein</fullName>
    </submittedName>
</protein>
<comment type="caution">
    <text evidence="2">The sequence shown here is derived from an EMBL/GenBank/DDBJ whole genome shotgun (WGS) entry which is preliminary data.</text>
</comment>
<keyword evidence="3" id="KW-1185">Reference proteome</keyword>
<evidence type="ECO:0000313" key="2">
    <source>
        <dbReference type="EMBL" id="KAK8600218.1"/>
    </source>
</evidence>
<feature type="compositionally biased region" description="Low complexity" evidence="1">
    <location>
        <begin position="64"/>
        <end position="75"/>
    </location>
</feature>
<name>A0ABR2GBB9_9ROSI</name>
<feature type="compositionally biased region" description="Low complexity" evidence="1">
    <location>
        <begin position="92"/>
        <end position="101"/>
    </location>
</feature>
<accession>A0ABR2GBB9</accession>
<feature type="compositionally biased region" description="Polar residues" evidence="1">
    <location>
        <begin position="102"/>
        <end position="112"/>
    </location>
</feature>
<feature type="compositionally biased region" description="Polar residues" evidence="1">
    <location>
        <begin position="76"/>
        <end position="85"/>
    </location>
</feature>
<sequence length="124" mass="13706">MVVKMKCIQLRLIPTYQLILWYRGIGYGSNPIHDRARTYHKSLWTGYSVSLSMTIGPTAGKARQSSNSNQVSQVSLHLSSDSNNLPKAHALPSCRPRSRSSLFGSVSASHVSLPQPRDKTRPKG</sequence>
<reference evidence="2 3" key="1">
    <citation type="journal article" date="2024" name="G3 (Bethesda)">
        <title>Genome assembly of Hibiscus sabdariffa L. provides insights into metabolisms of medicinal natural products.</title>
        <authorList>
            <person name="Kim T."/>
        </authorList>
    </citation>
    <scope>NUCLEOTIDE SEQUENCE [LARGE SCALE GENOMIC DNA]</scope>
    <source>
        <strain evidence="2">TK-2024</strain>
        <tissue evidence="2">Old leaves</tissue>
    </source>
</reference>
<evidence type="ECO:0000313" key="3">
    <source>
        <dbReference type="Proteomes" id="UP001472677"/>
    </source>
</evidence>
<gene>
    <name evidence="2" type="ORF">V6N12_050074</name>
</gene>